<dbReference type="AlphaFoldDB" id="A9WIB3"/>
<keyword evidence="3" id="KW-1185">Reference proteome</keyword>
<accession>A9WIB3</accession>
<dbReference type="Proteomes" id="UP000002008">
    <property type="component" value="Chromosome"/>
</dbReference>
<gene>
    <name evidence="2" type="ordered locus">Caur_3214</name>
</gene>
<dbReference type="EMBL" id="CP000909">
    <property type="protein sequence ID" value="ABY36405.1"/>
    <property type="molecule type" value="Genomic_DNA"/>
</dbReference>
<reference evidence="3" key="1">
    <citation type="journal article" date="2011" name="BMC Genomics">
        <title>Complete genome sequence of the filamentous anoxygenic phototrophic bacterium Chloroflexus aurantiacus.</title>
        <authorList>
            <person name="Tang K.H."/>
            <person name="Barry K."/>
            <person name="Chertkov O."/>
            <person name="Dalin E."/>
            <person name="Han C.S."/>
            <person name="Hauser L.J."/>
            <person name="Honchak B.M."/>
            <person name="Karbach L.E."/>
            <person name="Land M.L."/>
            <person name="Lapidus A."/>
            <person name="Larimer F.W."/>
            <person name="Mikhailova N."/>
            <person name="Pitluck S."/>
            <person name="Pierson B.K."/>
            <person name="Blankenship R.E."/>
        </authorList>
    </citation>
    <scope>NUCLEOTIDE SEQUENCE [LARGE SCALE GENOMIC DNA]</scope>
    <source>
        <strain evidence="3">ATCC 29366 / DSM 635 / J-10-fl</strain>
    </source>
</reference>
<evidence type="ECO:0000259" key="1">
    <source>
        <dbReference type="Pfam" id="PF05076"/>
    </source>
</evidence>
<dbReference type="Pfam" id="PF05076">
    <property type="entry name" value="SUFU"/>
    <property type="match status" value="1"/>
</dbReference>
<evidence type="ECO:0000313" key="2">
    <source>
        <dbReference type="EMBL" id="ABY36405.1"/>
    </source>
</evidence>
<dbReference type="InterPro" id="IPR020941">
    <property type="entry name" value="SUFU-like_domain"/>
</dbReference>
<dbReference type="RefSeq" id="WP_012259058.1">
    <property type="nucleotide sequence ID" value="NC_010175.1"/>
</dbReference>
<dbReference type="HOGENOM" id="CLU_1431945_0_0_0"/>
<dbReference type="InParanoid" id="A9WIB3"/>
<evidence type="ECO:0000313" key="3">
    <source>
        <dbReference type="Proteomes" id="UP000002008"/>
    </source>
</evidence>
<proteinExistence type="predicted"/>
<organism evidence="2 3">
    <name type="scientific">Chloroflexus aurantiacus (strain ATCC 29366 / DSM 635 / J-10-fl)</name>
    <dbReference type="NCBI Taxonomy" id="324602"/>
    <lineage>
        <taxon>Bacteria</taxon>
        <taxon>Bacillati</taxon>
        <taxon>Chloroflexota</taxon>
        <taxon>Chloroflexia</taxon>
        <taxon>Chloroflexales</taxon>
        <taxon>Chloroflexineae</taxon>
        <taxon>Chloroflexaceae</taxon>
        <taxon>Chloroflexus</taxon>
    </lineage>
</organism>
<dbReference type="FunCoup" id="A9WIB3">
    <property type="interactions" value="4"/>
</dbReference>
<name>A9WIB3_CHLAA</name>
<dbReference type="EnsemblBacteria" id="ABY36405">
    <property type="protein sequence ID" value="ABY36405"/>
    <property type="gene ID" value="Caur_3214"/>
</dbReference>
<feature type="domain" description="Suppressor of fused-like" evidence="1">
    <location>
        <begin position="36"/>
        <end position="188"/>
    </location>
</feature>
<dbReference type="KEGG" id="cau:Caur_3214"/>
<protein>
    <recommendedName>
        <fullName evidence="1">Suppressor of fused-like domain-containing protein</fullName>
    </recommendedName>
</protein>
<sequence>MNEKSLGLCYFDHFVLHLGANPIDHHVFCPEDEKASCIQILTFDNIFSGCRAFCSLGLSLYEEAIANLAEVILPISGGWESIPFVLANTLFYIIKNRLILRRGTVIGGISNIAPEFAQRFGKQAIYFAQPFGFPEGFGELVCDSRPGRVYLACLISQSEYLYRKEKGTDQFEELLEERGVDVFDIERPSCI</sequence>